<evidence type="ECO:0000313" key="3">
    <source>
        <dbReference type="EMBL" id="RCK50826.1"/>
    </source>
</evidence>
<dbReference type="PROSITE" id="PS01125">
    <property type="entry name" value="ROK"/>
    <property type="match status" value="1"/>
</dbReference>
<sequence length="434" mass="46252">MRRRPTSDLPRQPSQIAILRYLRLHGPVARIDIGTATGLSPASVTSLTAGLIAQGLVQEIQPGPGPHDGSNGGSNSAPDPHGGMTGAASGAGNGRGRPKVLLDLVPTAAYVIGIKITINLIEIALGNFKGEIERISEHRIQTRDLDAQSLITTLCALIDRFIAANDDVITQNPAGISIALQGVADNNSGEIMWSPALRHRQIAVTEPLRARYGGLVMMSNDANCIATAITQNTALHQGGDFAVIMLGYGIGMGLVLNGTVYNGPFGAAAEFGHMKYQPDGPLCNCGKRGCLEAHIGDYAILRDASALTDTPDSDAITNQLHPSEKQMMALVDKARDGNEDFADLFRHAGKVLGYGIANLIALLGPERIFITGSGARAFDLMEPELYRSLKDAQVPELRRGPQIVHLPWDKDIAIQGAIGQCLLRYDETMFIAQS</sequence>
<dbReference type="OrthoDB" id="9810372at2"/>
<dbReference type="SUPFAM" id="SSF46785">
    <property type="entry name" value="Winged helix' DNA-binding domain"/>
    <property type="match status" value="1"/>
</dbReference>
<dbReference type="PANTHER" id="PTHR18964:SF173">
    <property type="entry name" value="GLUCOKINASE"/>
    <property type="match status" value="1"/>
</dbReference>
<protein>
    <submittedName>
        <fullName evidence="3">Xyl repressor</fullName>
    </submittedName>
</protein>
<dbReference type="InterPro" id="IPR000600">
    <property type="entry name" value="ROK"/>
</dbReference>
<gene>
    <name evidence="3" type="ORF">TH25_11170</name>
</gene>
<feature type="compositionally biased region" description="Gly residues" evidence="2">
    <location>
        <begin position="83"/>
        <end position="92"/>
    </location>
</feature>
<reference evidence="3 4" key="1">
    <citation type="submission" date="2014-07" db="EMBL/GenBank/DDBJ databases">
        <title>Draft genome sequence of Thalassospira profundimaris S25-3-2.</title>
        <authorList>
            <person name="Lai Q."/>
            <person name="Shao Z."/>
        </authorList>
    </citation>
    <scope>NUCLEOTIDE SEQUENCE [LARGE SCALE GENOMIC DNA]</scope>
    <source>
        <strain evidence="3 4">S25-3-2</strain>
    </source>
</reference>
<organism evidence="3 4">
    <name type="scientific">Thalassospira profundimaris</name>
    <dbReference type="NCBI Taxonomy" id="502049"/>
    <lineage>
        <taxon>Bacteria</taxon>
        <taxon>Pseudomonadati</taxon>
        <taxon>Pseudomonadota</taxon>
        <taxon>Alphaproteobacteria</taxon>
        <taxon>Rhodospirillales</taxon>
        <taxon>Thalassospiraceae</taxon>
        <taxon>Thalassospira</taxon>
    </lineage>
</organism>
<dbReference type="Pfam" id="PF00480">
    <property type="entry name" value="ROK"/>
    <property type="match status" value="1"/>
</dbReference>
<dbReference type="Gene3D" id="3.30.420.40">
    <property type="match status" value="2"/>
</dbReference>
<dbReference type="InterPro" id="IPR036388">
    <property type="entry name" value="WH-like_DNA-bd_sf"/>
</dbReference>
<evidence type="ECO:0000256" key="1">
    <source>
        <dbReference type="ARBA" id="ARBA00006479"/>
    </source>
</evidence>
<dbReference type="PANTHER" id="PTHR18964">
    <property type="entry name" value="ROK (REPRESSOR, ORF, KINASE) FAMILY"/>
    <property type="match status" value="1"/>
</dbReference>
<dbReference type="Proteomes" id="UP000252517">
    <property type="component" value="Unassembled WGS sequence"/>
</dbReference>
<dbReference type="EMBL" id="JPWH01000007">
    <property type="protein sequence ID" value="RCK50826.1"/>
    <property type="molecule type" value="Genomic_DNA"/>
</dbReference>
<comment type="caution">
    <text evidence="3">The sequence shown here is derived from an EMBL/GenBank/DDBJ whole genome shotgun (WGS) entry which is preliminary data.</text>
</comment>
<dbReference type="InterPro" id="IPR036390">
    <property type="entry name" value="WH_DNA-bd_sf"/>
</dbReference>
<dbReference type="AlphaFoldDB" id="A0A367XAY7"/>
<proteinExistence type="inferred from homology"/>
<dbReference type="RefSeq" id="WP_114088391.1">
    <property type="nucleotide sequence ID" value="NZ_JPWH01000007.1"/>
</dbReference>
<accession>A0A367XAY7</accession>
<name>A0A367XAY7_9PROT</name>
<evidence type="ECO:0000256" key="2">
    <source>
        <dbReference type="SAM" id="MobiDB-lite"/>
    </source>
</evidence>
<comment type="similarity">
    <text evidence="1">Belongs to the ROK (NagC/XylR) family.</text>
</comment>
<evidence type="ECO:0000313" key="4">
    <source>
        <dbReference type="Proteomes" id="UP000252517"/>
    </source>
</evidence>
<dbReference type="SUPFAM" id="SSF53067">
    <property type="entry name" value="Actin-like ATPase domain"/>
    <property type="match status" value="2"/>
</dbReference>
<dbReference type="InterPro" id="IPR049874">
    <property type="entry name" value="ROK_cs"/>
</dbReference>
<dbReference type="Gene3D" id="1.10.10.10">
    <property type="entry name" value="Winged helix-like DNA-binding domain superfamily/Winged helix DNA-binding domain"/>
    <property type="match status" value="1"/>
</dbReference>
<feature type="region of interest" description="Disordered" evidence="2">
    <location>
        <begin position="59"/>
        <end position="92"/>
    </location>
</feature>
<dbReference type="InterPro" id="IPR043129">
    <property type="entry name" value="ATPase_NBD"/>
</dbReference>